<sequence length="606" mass="65061">MRRLKAASAVTMAAVAALALSACGGGSGSNGTNSGTDQNGSSNDVKSMAVGKAENASAGTFKLGDAPAWDGPVTVGIDDAYSAYNNQTPDTNTSYNYYVITSVLAGSDVLDGNNKVLLNNDVLDSWDVTSTSPYTVTYKIKPGVKWSDGAPWNCKDFYLGWLSGSGKVKDFNAASTTGYSLINDAKCVDDQTFVTTYSQPYVDYKGLFDSAQLLPAHILEQQTGIPDITKVTPTSDPAVLKKAGDFWTNQWKGFKKELMPASGPYMITAFDQNQGAVTLEKNPNWIGAKGGPKKIVVRSFSDTKAMATALQNGEIQVAASTQPDATAATTLKGLAAQGVIYGSAPQLTYEHLDMNYKNDILKDLPARKAFFQAINRQEIADKLLKEVQSDVKPMGSLIFQSNDNGYQDLYGSKAGLGAAEAKKTLEADGWTLGSDGIYQKNGKRFSVTISHNNNPRRDQTVELVISQAKAAGIEVKNDNDPTFLSGGRVSTGNWDIALFAWSQAPFKSQSQPLYETANKATGAGNQNWQNLSDPKVDQAFAQAVVATDEATAIKHYQEADAALADDYASLPLFSLPSMWAFQGIDKVYMQSYNGALWNAGEWAKRG</sequence>
<accession>A0ABY7B358</accession>
<name>A0ABY7B358_9PSEU</name>
<dbReference type="Gene3D" id="3.40.190.10">
    <property type="entry name" value="Periplasmic binding protein-like II"/>
    <property type="match status" value="1"/>
</dbReference>
<feature type="domain" description="Solute-binding protein family 5" evidence="2">
    <location>
        <begin position="121"/>
        <end position="510"/>
    </location>
</feature>
<dbReference type="EMBL" id="CP113836">
    <property type="protein sequence ID" value="WAL66746.1"/>
    <property type="molecule type" value="Genomic_DNA"/>
</dbReference>
<feature type="chain" id="PRO_5045740344" evidence="1">
    <location>
        <begin position="23"/>
        <end position="606"/>
    </location>
</feature>
<gene>
    <name evidence="3" type="ORF">ORV05_02720</name>
</gene>
<evidence type="ECO:0000313" key="3">
    <source>
        <dbReference type="EMBL" id="WAL66746.1"/>
    </source>
</evidence>
<dbReference type="PANTHER" id="PTHR30290:SF65">
    <property type="entry name" value="MONOACYL PHOSPHATIDYLINOSITOL TETRAMANNOSIDE-BINDING PROTEIN LPQW-RELATED"/>
    <property type="match status" value="1"/>
</dbReference>
<keyword evidence="1" id="KW-0732">Signal</keyword>
<dbReference type="Proteomes" id="UP001163203">
    <property type="component" value="Chromosome"/>
</dbReference>
<proteinExistence type="predicted"/>
<evidence type="ECO:0000259" key="2">
    <source>
        <dbReference type="Pfam" id="PF00496"/>
    </source>
</evidence>
<evidence type="ECO:0000256" key="1">
    <source>
        <dbReference type="SAM" id="SignalP"/>
    </source>
</evidence>
<dbReference type="RefSeq" id="WP_268756875.1">
    <property type="nucleotide sequence ID" value="NZ_CP113836.1"/>
</dbReference>
<reference evidence="3" key="1">
    <citation type="submission" date="2022-11" db="EMBL/GenBank/DDBJ databases">
        <authorList>
            <person name="Mo P."/>
        </authorList>
    </citation>
    <scope>NUCLEOTIDE SEQUENCE</scope>
    <source>
        <strain evidence="3">HUAS 11-8</strain>
    </source>
</reference>
<evidence type="ECO:0000313" key="4">
    <source>
        <dbReference type="Proteomes" id="UP001163203"/>
    </source>
</evidence>
<dbReference type="CDD" id="cd08501">
    <property type="entry name" value="PBP2_Lpqw"/>
    <property type="match status" value="1"/>
</dbReference>
<dbReference type="InterPro" id="IPR000914">
    <property type="entry name" value="SBP_5_dom"/>
</dbReference>
<dbReference type="Pfam" id="PF00496">
    <property type="entry name" value="SBP_bac_5"/>
    <property type="match status" value="1"/>
</dbReference>
<keyword evidence="4" id="KW-1185">Reference proteome</keyword>
<dbReference type="Gene3D" id="3.10.105.10">
    <property type="entry name" value="Dipeptide-binding Protein, Domain 3"/>
    <property type="match status" value="1"/>
</dbReference>
<dbReference type="InterPro" id="IPR039424">
    <property type="entry name" value="SBP_5"/>
</dbReference>
<organism evidence="3 4">
    <name type="scientific">Amycolatopsis cynarae</name>
    <dbReference type="NCBI Taxonomy" id="2995223"/>
    <lineage>
        <taxon>Bacteria</taxon>
        <taxon>Bacillati</taxon>
        <taxon>Actinomycetota</taxon>
        <taxon>Actinomycetes</taxon>
        <taxon>Pseudonocardiales</taxon>
        <taxon>Pseudonocardiaceae</taxon>
        <taxon>Amycolatopsis</taxon>
    </lineage>
</organism>
<dbReference type="PROSITE" id="PS51257">
    <property type="entry name" value="PROKAR_LIPOPROTEIN"/>
    <property type="match status" value="1"/>
</dbReference>
<protein>
    <submittedName>
        <fullName evidence="3">ABC transporter family substrate-binding protein</fullName>
    </submittedName>
</protein>
<dbReference type="PANTHER" id="PTHR30290">
    <property type="entry name" value="PERIPLASMIC BINDING COMPONENT OF ABC TRANSPORTER"/>
    <property type="match status" value="1"/>
</dbReference>
<dbReference type="SUPFAM" id="SSF53850">
    <property type="entry name" value="Periplasmic binding protein-like II"/>
    <property type="match status" value="1"/>
</dbReference>
<feature type="signal peptide" evidence="1">
    <location>
        <begin position="1"/>
        <end position="22"/>
    </location>
</feature>